<evidence type="ECO:0000313" key="2">
    <source>
        <dbReference type="Proteomes" id="UP000050525"/>
    </source>
</evidence>
<gene>
    <name evidence="1" type="ORF">Y1Q_0018861</name>
</gene>
<evidence type="ECO:0000313" key="1">
    <source>
        <dbReference type="EMBL" id="KYO18876.1"/>
    </source>
</evidence>
<dbReference type="Proteomes" id="UP000050525">
    <property type="component" value="Unassembled WGS sequence"/>
</dbReference>
<organism evidence="1 2">
    <name type="scientific">Alligator mississippiensis</name>
    <name type="common">American alligator</name>
    <dbReference type="NCBI Taxonomy" id="8496"/>
    <lineage>
        <taxon>Eukaryota</taxon>
        <taxon>Metazoa</taxon>
        <taxon>Chordata</taxon>
        <taxon>Craniata</taxon>
        <taxon>Vertebrata</taxon>
        <taxon>Euteleostomi</taxon>
        <taxon>Archelosauria</taxon>
        <taxon>Archosauria</taxon>
        <taxon>Crocodylia</taxon>
        <taxon>Alligatoridae</taxon>
        <taxon>Alligatorinae</taxon>
        <taxon>Alligator</taxon>
    </lineage>
</organism>
<comment type="caution">
    <text evidence="1">The sequence shown here is derived from an EMBL/GenBank/DDBJ whole genome shotgun (WGS) entry which is preliminary data.</text>
</comment>
<dbReference type="InterPro" id="IPR036691">
    <property type="entry name" value="Endo/exonu/phosph_ase_sf"/>
</dbReference>
<accession>A0A151M313</accession>
<name>A0A151M313_ALLMI</name>
<reference evidence="1 2" key="1">
    <citation type="journal article" date="2012" name="Genome Biol.">
        <title>Sequencing three crocodilian genomes to illuminate the evolution of archosaurs and amniotes.</title>
        <authorList>
            <person name="St John J.A."/>
            <person name="Braun E.L."/>
            <person name="Isberg S.R."/>
            <person name="Miles L.G."/>
            <person name="Chong A.Y."/>
            <person name="Gongora J."/>
            <person name="Dalzell P."/>
            <person name="Moran C."/>
            <person name="Bed'hom B."/>
            <person name="Abzhanov A."/>
            <person name="Burgess S.C."/>
            <person name="Cooksey A.M."/>
            <person name="Castoe T.A."/>
            <person name="Crawford N.G."/>
            <person name="Densmore L.D."/>
            <person name="Drew J.C."/>
            <person name="Edwards S.V."/>
            <person name="Faircloth B.C."/>
            <person name="Fujita M.K."/>
            <person name="Greenwold M.J."/>
            <person name="Hoffmann F.G."/>
            <person name="Howard J.M."/>
            <person name="Iguchi T."/>
            <person name="Janes D.E."/>
            <person name="Khan S.Y."/>
            <person name="Kohno S."/>
            <person name="de Koning A.J."/>
            <person name="Lance S.L."/>
            <person name="McCarthy F.M."/>
            <person name="McCormack J.E."/>
            <person name="Merchant M.E."/>
            <person name="Peterson D.G."/>
            <person name="Pollock D.D."/>
            <person name="Pourmand N."/>
            <person name="Raney B.J."/>
            <person name="Roessler K.A."/>
            <person name="Sanford J.R."/>
            <person name="Sawyer R.H."/>
            <person name="Schmidt C.J."/>
            <person name="Triplett E.W."/>
            <person name="Tuberville T.D."/>
            <person name="Venegas-Anaya M."/>
            <person name="Howard J.T."/>
            <person name="Jarvis E.D."/>
            <person name="Guillette L.J.Jr."/>
            <person name="Glenn T.C."/>
            <person name="Green R.E."/>
            <person name="Ray D.A."/>
        </authorList>
    </citation>
    <scope>NUCLEOTIDE SEQUENCE [LARGE SCALE GENOMIC DNA]</scope>
    <source>
        <strain evidence="1">KSC_2009_1</strain>
    </source>
</reference>
<proteinExistence type="predicted"/>
<dbReference type="AlphaFoldDB" id="A0A151M313"/>
<keyword evidence="2" id="KW-1185">Reference proteome</keyword>
<dbReference type="EMBL" id="AKHW03006769">
    <property type="protein sequence ID" value="KYO18876.1"/>
    <property type="molecule type" value="Genomic_DNA"/>
</dbReference>
<dbReference type="InterPro" id="IPR027124">
    <property type="entry name" value="Swc5/CFDP1/2"/>
</dbReference>
<dbReference type="PANTHER" id="PTHR23227:SF84">
    <property type="entry name" value="ENDONUCLEASE_EXONUCLEASE_PHOSPHATASE DOMAIN-CONTAINING PROTEIN"/>
    <property type="match status" value="1"/>
</dbReference>
<evidence type="ECO:0008006" key="3">
    <source>
        <dbReference type="Google" id="ProtNLM"/>
    </source>
</evidence>
<dbReference type="PANTHER" id="PTHR23227">
    <property type="entry name" value="BUCENTAUR RELATED"/>
    <property type="match status" value="1"/>
</dbReference>
<sequence>MCSNNQYTTINSSVYTPKPDADDNVKEQYFSSLDHVVTNTHQEDKIILLGDFSAKVRHDLELWRGTMGKGGVGKVNSNGILVLRKFTEHELVSTNTLFRLSDK</sequence>
<protein>
    <recommendedName>
        <fullName evidence="3">Endonuclease/exonuclease/phosphatase domain-containing protein</fullName>
    </recommendedName>
</protein>
<dbReference type="Gene3D" id="3.60.10.10">
    <property type="entry name" value="Endonuclease/exonuclease/phosphatase"/>
    <property type="match status" value="1"/>
</dbReference>